<evidence type="ECO:0000256" key="4">
    <source>
        <dbReference type="ARBA" id="ARBA00032089"/>
    </source>
</evidence>
<keyword evidence="3" id="KW-0133">Cell shape</keyword>
<organism evidence="6 7">
    <name type="scientific">Paenibacillus aceti</name>
    <dbReference type="NCBI Taxonomy" id="1820010"/>
    <lineage>
        <taxon>Bacteria</taxon>
        <taxon>Bacillati</taxon>
        <taxon>Bacillota</taxon>
        <taxon>Bacilli</taxon>
        <taxon>Bacillales</taxon>
        <taxon>Paenibacillaceae</taxon>
        <taxon>Paenibacillus</taxon>
    </lineage>
</organism>
<evidence type="ECO:0000256" key="2">
    <source>
        <dbReference type="ARBA" id="ARBA00013855"/>
    </source>
</evidence>
<comment type="caution">
    <text evidence="6">The sequence shown here is derived from an EMBL/GenBank/DDBJ whole genome shotgun (WGS) entry which is preliminary data.</text>
</comment>
<dbReference type="EMBL" id="BMIW01000057">
    <property type="protein sequence ID" value="GGG19528.1"/>
    <property type="molecule type" value="Genomic_DNA"/>
</dbReference>
<feature type="domain" description="Rod shape-determining protein MreC beta-barrel core" evidence="5">
    <location>
        <begin position="116"/>
        <end position="252"/>
    </location>
</feature>
<name>A0ABQ1W9G7_9BACL</name>
<sequence length="258" mass="28913">MYWYKRKRKKSKMIVAVSVVVFLIGSLFAASYYKFNVSLLQREMFHLVSIYIENKQLKKSIEFLKIQDMDLNMMESENKQLVKASKAKKQLPPSYSYSIARIIDYIPPIENNIPVESIIIDLGKLDGVKENDSVISLDQDLIGVVTEIKNHTSTIQLINSGEFLKNQGISVKVGDHSTIGVLEYDLLENTAVINKISKDSKINVNDSVKTNGGNESKYPAGFSLGTISSVSTNRFGLSLQATVELSPLPNDIYVFIVH</sequence>
<dbReference type="InterPro" id="IPR007221">
    <property type="entry name" value="MreC"/>
</dbReference>
<proteinExistence type="inferred from homology"/>
<dbReference type="PANTHER" id="PTHR34138">
    <property type="entry name" value="CELL SHAPE-DETERMINING PROTEIN MREC"/>
    <property type="match status" value="1"/>
</dbReference>
<dbReference type="Gene3D" id="2.40.10.340">
    <property type="entry name" value="Rod shape-determining protein MreC, domain 1"/>
    <property type="match status" value="1"/>
</dbReference>
<dbReference type="Gene3D" id="2.40.10.350">
    <property type="entry name" value="Rod shape-determining protein MreC, domain 2"/>
    <property type="match status" value="1"/>
</dbReference>
<evidence type="ECO:0000313" key="6">
    <source>
        <dbReference type="EMBL" id="GGG19528.1"/>
    </source>
</evidence>
<dbReference type="InterPro" id="IPR042175">
    <property type="entry name" value="Cell/Rod_MreC_2"/>
</dbReference>
<dbReference type="Proteomes" id="UP000608420">
    <property type="component" value="Unassembled WGS sequence"/>
</dbReference>
<dbReference type="InterPro" id="IPR042177">
    <property type="entry name" value="Cell/Rod_1"/>
</dbReference>
<protein>
    <recommendedName>
        <fullName evidence="2">Cell shape-determining protein MreC</fullName>
    </recommendedName>
    <alternativeName>
        <fullName evidence="4">Cell shape protein MreC</fullName>
    </alternativeName>
</protein>
<evidence type="ECO:0000256" key="3">
    <source>
        <dbReference type="ARBA" id="ARBA00022960"/>
    </source>
</evidence>
<reference evidence="7" key="1">
    <citation type="journal article" date="2019" name="Int. J. Syst. Evol. Microbiol.">
        <title>The Global Catalogue of Microorganisms (GCM) 10K type strain sequencing project: providing services to taxonomists for standard genome sequencing and annotation.</title>
        <authorList>
            <consortium name="The Broad Institute Genomics Platform"/>
            <consortium name="The Broad Institute Genome Sequencing Center for Infectious Disease"/>
            <person name="Wu L."/>
            <person name="Ma J."/>
        </authorList>
    </citation>
    <scope>NUCLEOTIDE SEQUENCE [LARGE SCALE GENOMIC DNA]</scope>
    <source>
        <strain evidence="7">CGMCC 1.15420</strain>
    </source>
</reference>
<evidence type="ECO:0000259" key="5">
    <source>
        <dbReference type="Pfam" id="PF04085"/>
    </source>
</evidence>
<dbReference type="InterPro" id="IPR055342">
    <property type="entry name" value="MreC_beta-barrel_core"/>
</dbReference>
<dbReference type="PANTHER" id="PTHR34138:SF1">
    <property type="entry name" value="CELL SHAPE-DETERMINING PROTEIN MREC"/>
    <property type="match status" value="1"/>
</dbReference>
<gene>
    <name evidence="6" type="ORF">GCM10010913_47000</name>
</gene>
<dbReference type="Pfam" id="PF04085">
    <property type="entry name" value="MreC"/>
    <property type="match status" value="1"/>
</dbReference>
<evidence type="ECO:0000313" key="7">
    <source>
        <dbReference type="Proteomes" id="UP000608420"/>
    </source>
</evidence>
<keyword evidence="7" id="KW-1185">Reference proteome</keyword>
<accession>A0ABQ1W9G7</accession>
<evidence type="ECO:0000256" key="1">
    <source>
        <dbReference type="ARBA" id="ARBA00009369"/>
    </source>
</evidence>
<comment type="similarity">
    <text evidence="1">Belongs to the MreC family.</text>
</comment>
<dbReference type="RefSeq" id="WP_162944202.1">
    <property type="nucleotide sequence ID" value="NZ_BMIW01000057.1"/>
</dbReference>